<dbReference type="EMBL" id="DWWL01000013">
    <property type="protein sequence ID" value="HJC46947.1"/>
    <property type="molecule type" value="Genomic_DNA"/>
</dbReference>
<evidence type="ECO:0000313" key="1">
    <source>
        <dbReference type="EMBL" id="HJC46947.1"/>
    </source>
</evidence>
<dbReference type="AlphaFoldDB" id="A0A9D2T576"/>
<organism evidence="1 2">
    <name type="scientific">Candidatus Lachnoclostridium pullistercoris</name>
    <dbReference type="NCBI Taxonomy" id="2838632"/>
    <lineage>
        <taxon>Bacteria</taxon>
        <taxon>Bacillati</taxon>
        <taxon>Bacillota</taxon>
        <taxon>Clostridia</taxon>
        <taxon>Lachnospirales</taxon>
        <taxon>Lachnospiraceae</taxon>
    </lineage>
</organism>
<gene>
    <name evidence="1" type="ORF">IAA04_02715</name>
</gene>
<protein>
    <submittedName>
        <fullName evidence="1">Uncharacterized protein</fullName>
    </submittedName>
</protein>
<comment type="caution">
    <text evidence="1">The sequence shown here is derived from an EMBL/GenBank/DDBJ whole genome shotgun (WGS) entry which is preliminary data.</text>
</comment>
<proteinExistence type="predicted"/>
<sequence>MMNNKFDDLTEQQKENMVEFAAVSAHCSEDVLNAIDGQVPMTYELFCRCMDELGEISAISSITKVMESYPDLTERYNKEEGWGPEKAEEDFQEILRRVKKAEGK</sequence>
<reference evidence="1" key="2">
    <citation type="submission" date="2021-04" db="EMBL/GenBank/DDBJ databases">
        <authorList>
            <person name="Gilroy R."/>
        </authorList>
    </citation>
    <scope>NUCLEOTIDE SEQUENCE</scope>
    <source>
        <strain evidence="1">CHK183-5548</strain>
    </source>
</reference>
<reference evidence="1" key="1">
    <citation type="journal article" date="2021" name="PeerJ">
        <title>Extensive microbial diversity within the chicken gut microbiome revealed by metagenomics and culture.</title>
        <authorList>
            <person name="Gilroy R."/>
            <person name="Ravi A."/>
            <person name="Getino M."/>
            <person name="Pursley I."/>
            <person name="Horton D.L."/>
            <person name="Alikhan N.F."/>
            <person name="Baker D."/>
            <person name="Gharbi K."/>
            <person name="Hall N."/>
            <person name="Watson M."/>
            <person name="Adriaenssens E.M."/>
            <person name="Foster-Nyarko E."/>
            <person name="Jarju S."/>
            <person name="Secka A."/>
            <person name="Antonio M."/>
            <person name="Oren A."/>
            <person name="Chaudhuri R.R."/>
            <person name="La Ragione R."/>
            <person name="Hildebrand F."/>
            <person name="Pallen M.J."/>
        </authorList>
    </citation>
    <scope>NUCLEOTIDE SEQUENCE</scope>
    <source>
        <strain evidence="1">CHK183-5548</strain>
    </source>
</reference>
<evidence type="ECO:0000313" key="2">
    <source>
        <dbReference type="Proteomes" id="UP000823883"/>
    </source>
</evidence>
<accession>A0A9D2T576</accession>
<name>A0A9D2T576_9FIRM</name>
<dbReference type="Proteomes" id="UP000823883">
    <property type="component" value="Unassembled WGS sequence"/>
</dbReference>